<evidence type="ECO:0000313" key="3">
    <source>
        <dbReference type="Proteomes" id="UP000276254"/>
    </source>
</evidence>
<dbReference type="InterPro" id="IPR057122">
    <property type="entry name" value="TIM-barrel_NCTSP"/>
</dbReference>
<dbReference type="OrthoDB" id="8480631at2"/>
<protein>
    <recommendedName>
        <fullName evidence="1">Non-contractile tail sheath TIM barrel domain-containing protein</fullName>
    </recommendedName>
</protein>
<dbReference type="AlphaFoldDB" id="A0A494TF35"/>
<keyword evidence="3" id="KW-1185">Reference proteome</keyword>
<feature type="domain" description="Non-contractile tail sheath TIM barrel" evidence="1">
    <location>
        <begin position="113"/>
        <end position="188"/>
    </location>
</feature>
<dbReference type="Pfam" id="PF23845">
    <property type="entry name" value="TIM-barrel_NCTSP"/>
    <property type="match status" value="1"/>
</dbReference>
<name>A0A494TF35_SPHPE</name>
<sequence length="190" mass="20531">MNKAERWLVRIEPALLNIQIVEEGRAMTDGKTAIATDGAKAKRVRAKKPALRTVVKPRERWTARKQEMFVTSLAVTGNVSLSLVEAGMSQTGLYKLRKRSPAFCTAWDAALDLGYAPPSVVLSPSNAGAMAYLKAVARAFVGIAVAAGQVPRFQIGEPWWWTLPGGRICLYDAAAVAAFNLVAIADVAEF</sequence>
<accession>A0A494TF35</accession>
<reference evidence="2 3" key="1">
    <citation type="submission" date="2018-09" db="EMBL/GenBank/DDBJ databases">
        <title>Sphingomonas peninsula sp. nov., isolated from fildes peninsula, Antarctic soil.</title>
        <authorList>
            <person name="Yingchao G."/>
        </authorList>
    </citation>
    <scope>NUCLEOTIDE SEQUENCE [LARGE SCALE GENOMIC DNA]</scope>
    <source>
        <strain evidence="2 3">YZ-8</strain>
    </source>
</reference>
<organism evidence="2 3">
    <name type="scientific">Sphingomonas paeninsulae</name>
    <dbReference type="NCBI Taxonomy" id="2319844"/>
    <lineage>
        <taxon>Bacteria</taxon>
        <taxon>Pseudomonadati</taxon>
        <taxon>Pseudomonadota</taxon>
        <taxon>Alphaproteobacteria</taxon>
        <taxon>Sphingomonadales</taxon>
        <taxon>Sphingomonadaceae</taxon>
        <taxon>Sphingomonas</taxon>
    </lineage>
</organism>
<dbReference type="KEGG" id="spha:D3Y57_08045"/>
<evidence type="ECO:0000259" key="1">
    <source>
        <dbReference type="Pfam" id="PF23845"/>
    </source>
</evidence>
<evidence type="ECO:0000313" key="2">
    <source>
        <dbReference type="EMBL" id="AYJ85934.1"/>
    </source>
</evidence>
<proteinExistence type="predicted"/>
<dbReference type="Proteomes" id="UP000276254">
    <property type="component" value="Chromosome"/>
</dbReference>
<gene>
    <name evidence="2" type="ORF">D3Y57_08045</name>
</gene>
<dbReference type="EMBL" id="CP032829">
    <property type="protein sequence ID" value="AYJ85934.1"/>
    <property type="molecule type" value="Genomic_DNA"/>
</dbReference>